<dbReference type="NCBIfam" id="TIGR00254">
    <property type="entry name" value="GGDEF"/>
    <property type="match status" value="1"/>
</dbReference>
<evidence type="ECO:0000313" key="7">
    <source>
        <dbReference type="Proteomes" id="UP000297890"/>
    </source>
</evidence>
<dbReference type="CDD" id="cd01949">
    <property type="entry name" value="GGDEF"/>
    <property type="match status" value="1"/>
</dbReference>
<evidence type="ECO:0000259" key="5">
    <source>
        <dbReference type="PROSITE" id="PS50887"/>
    </source>
</evidence>
<dbReference type="GO" id="GO:1902201">
    <property type="term" value="P:negative regulation of bacterial-type flagellum-dependent cell motility"/>
    <property type="evidence" value="ECO:0007669"/>
    <property type="project" value="TreeGrafter"/>
</dbReference>
<dbReference type="Gene3D" id="3.30.70.270">
    <property type="match status" value="1"/>
</dbReference>
<dbReference type="FunFam" id="3.30.70.270:FF:000001">
    <property type="entry name" value="Diguanylate cyclase domain protein"/>
    <property type="match status" value="1"/>
</dbReference>
<dbReference type="SUPFAM" id="SSF55073">
    <property type="entry name" value="Nucleotide cyclase"/>
    <property type="match status" value="1"/>
</dbReference>
<gene>
    <name evidence="6" type="ORF">E4680_00945</name>
</gene>
<organism evidence="6 7">
    <name type="scientific">Candidatus Macondimonas diazotrophica</name>
    <dbReference type="NCBI Taxonomy" id="2305248"/>
    <lineage>
        <taxon>Bacteria</taxon>
        <taxon>Pseudomonadati</taxon>
        <taxon>Pseudomonadota</taxon>
        <taxon>Gammaproteobacteria</taxon>
        <taxon>Chromatiales</taxon>
        <taxon>Ectothiorhodospiraceae</taxon>
        <taxon>Candidatus Macondimonas</taxon>
    </lineage>
</organism>
<dbReference type="InterPro" id="IPR050469">
    <property type="entry name" value="Diguanylate_Cyclase"/>
</dbReference>
<evidence type="ECO:0000256" key="1">
    <source>
        <dbReference type="ARBA" id="ARBA00001946"/>
    </source>
</evidence>
<comment type="cofactor">
    <cofactor evidence="1">
        <name>Mg(2+)</name>
        <dbReference type="ChEBI" id="CHEBI:18420"/>
    </cofactor>
</comment>
<dbReference type="SMART" id="SM00267">
    <property type="entry name" value="GGDEF"/>
    <property type="match status" value="1"/>
</dbReference>
<keyword evidence="4" id="KW-0472">Membrane</keyword>
<evidence type="ECO:0000256" key="3">
    <source>
        <dbReference type="ARBA" id="ARBA00034247"/>
    </source>
</evidence>
<dbReference type="AlphaFoldDB" id="A0A4Z0FDP4"/>
<dbReference type="InterPro" id="IPR029787">
    <property type="entry name" value="Nucleotide_cyclase"/>
</dbReference>
<dbReference type="OrthoDB" id="9805474at2"/>
<dbReference type="GO" id="GO:0043709">
    <property type="term" value="P:cell adhesion involved in single-species biofilm formation"/>
    <property type="evidence" value="ECO:0007669"/>
    <property type="project" value="TreeGrafter"/>
</dbReference>
<dbReference type="PANTHER" id="PTHR45138:SF9">
    <property type="entry name" value="DIGUANYLATE CYCLASE DGCM-RELATED"/>
    <property type="match status" value="1"/>
</dbReference>
<dbReference type="PROSITE" id="PS50887">
    <property type="entry name" value="GGDEF"/>
    <property type="match status" value="1"/>
</dbReference>
<protein>
    <recommendedName>
        <fullName evidence="2">diguanylate cyclase</fullName>
        <ecNumber evidence="2">2.7.7.65</ecNumber>
    </recommendedName>
</protein>
<feature type="domain" description="GGDEF" evidence="5">
    <location>
        <begin position="308"/>
        <end position="440"/>
    </location>
</feature>
<evidence type="ECO:0000256" key="4">
    <source>
        <dbReference type="SAM" id="Phobius"/>
    </source>
</evidence>
<feature type="transmembrane region" description="Helical" evidence="4">
    <location>
        <begin position="154"/>
        <end position="173"/>
    </location>
</feature>
<dbReference type="Proteomes" id="UP000297890">
    <property type="component" value="Unassembled WGS sequence"/>
</dbReference>
<dbReference type="Pfam" id="PF00990">
    <property type="entry name" value="GGDEF"/>
    <property type="match status" value="1"/>
</dbReference>
<evidence type="ECO:0000256" key="2">
    <source>
        <dbReference type="ARBA" id="ARBA00012528"/>
    </source>
</evidence>
<feature type="transmembrane region" description="Helical" evidence="4">
    <location>
        <begin position="92"/>
        <end position="117"/>
    </location>
</feature>
<dbReference type="GO" id="GO:0005886">
    <property type="term" value="C:plasma membrane"/>
    <property type="evidence" value="ECO:0007669"/>
    <property type="project" value="TreeGrafter"/>
</dbReference>
<dbReference type="EC" id="2.7.7.65" evidence="2"/>
<dbReference type="InterPro" id="IPR043128">
    <property type="entry name" value="Rev_trsase/Diguanyl_cyclase"/>
</dbReference>
<keyword evidence="4" id="KW-0812">Transmembrane</keyword>
<feature type="transmembrane region" description="Helical" evidence="4">
    <location>
        <begin position="227"/>
        <end position="249"/>
    </location>
</feature>
<dbReference type="InterPro" id="IPR000160">
    <property type="entry name" value="GGDEF_dom"/>
</dbReference>
<reference evidence="6 7" key="1">
    <citation type="journal article" date="2019" name="ISME J.">
        <title>Candidatus Macondimonas diazotrophica, a novel gammaproteobacterial genus dominating crude-oil-contaminated coastal sediments.</title>
        <authorList>
            <person name="Karthikeyan S."/>
            <person name="Konstantinidis K."/>
        </authorList>
    </citation>
    <scope>NUCLEOTIDE SEQUENCE [LARGE SCALE GENOMIC DNA]</scope>
    <source>
        <strain evidence="6 7">KTK01</strain>
    </source>
</reference>
<accession>A0A4Z0FDP4</accession>
<dbReference type="EMBL" id="SRIO01000001">
    <property type="protein sequence ID" value="TFZ84135.1"/>
    <property type="molecule type" value="Genomic_DNA"/>
</dbReference>
<comment type="catalytic activity">
    <reaction evidence="3">
        <text>2 GTP = 3',3'-c-di-GMP + 2 diphosphate</text>
        <dbReference type="Rhea" id="RHEA:24898"/>
        <dbReference type="ChEBI" id="CHEBI:33019"/>
        <dbReference type="ChEBI" id="CHEBI:37565"/>
        <dbReference type="ChEBI" id="CHEBI:58805"/>
        <dbReference type="EC" id="2.7.7.65"/>
    </reaction>
</comment>
<evidence type="ECO:0000313" key="6">
    <source>
        <dbReference type="EMBL" id="TFZ84135.1"/>
    </source>
</evidence>
<feature type="transmembrane region" description="Helical" evidence="4">
    <location>
        <begin position="179"/>
        <end position="196"/>
    </location>
</feature>
<dbReference type="GO" id="GO:0052621">
    <property type="term" value="F:diguanylate cyclase activity"/>
    <property type="evidence" value="ECO:0007669"/>
    <property type="project" value="UniProtKB-EC"/>
</dbReference>
<keyword evidence="7" id="KW-1185">Reference proteome</keyword>
<sequence length="453" mass="49969">MPQPNLVPVDLQSSRNTQSSGFCESAAISTGFPFSSKAIMGDLRWAIGQWAVKVAYSIDLPMHVVRRMEAALFMSKNQQFEQKAQQLRIQRYSLAAASYLIGGLLLLAVSVLGGGIIPVTADVVLMFMALALGTNSVFYLLFRSGANLRFADPSLTIPQMASGIALITFLMYFAGSYRGLMSIFYLAVMTFGLFHLNTRQLLGLSAYTVACFSAMAVLLKLNHPESIAFMDLFAQLLVLGGLLPWFAVLGGHISTLRRRLVEGNRRLEHALEQIRQIAIQDDLTGTFNRRHLIDLLMHQKAIADRGQYRFSLCMLDLDYFKRINDQHGHLVGDRALQVVAEVLRQQIRVGDILGRYGGEEFLVLLSETPLARAADTAERLRLQIELDGARSMPVNVSVTASIGVTEYVPGESIETALDRADRALYRAKAAGRNCVQVEAPPDGDPSRRFVPAG</sequence>
<dbReference type="PANTHER" id="PTHR45138">
    <property type="entry name" value="REGULATORY COMPONENTS OF SENSORY TRANSDUCTION SYSTEM"/>
    <property type="match status" value="1"/>
</dbReference>
<feature type="transmembrane region" description="Helical" evidence="4">
    <location>
        <begin position="201"/>
        <end position="221"/>
    </location>
</feature>
<name>A0A4Z0FDP4_9GAMM</name>
<feature type="transmembrane region" description="Helical" evidence="4">
    <location>
        <begin position="123"/>
        <end position="142"/>
    </location>
</feature>
<comment type="caution">
    <text evidence="6">The sequence shown here is derived from an EMBL/GenBank/DDBJ whole genome shotgun (WGS) entry which is preliminary data.</text>
</comment>
<proteinExistence type="predicted"/>
<keyword evidence="4" id="KW-1133">Transmembrane helix</keyword>